<dbReference type="NCBIfam" id="TIGR00530">
    <property type="entry name" value="AGP_acyltrn"/>
    <property type="match status" value="1"/>
</dbReference>
<dbReference type="InterPro" id="IPR004552">
    <property type="entry name" value="AGP_acyltrans"/>
</dbReference>
<keyword evidence="11" id="KW-1208">Phospholipid metabolism</keyword>
<evidence type="ECO:0000256" key="4">
    <source>
        <dbReference type="ARBA" id="ARBA00008655"/>
    </source>
</evidence>
<keyword evidence="11" id="KW-0594">Phospholipid biosynthesis</keyword>
<dbReference type="PANTHER" id="PTHR10434">
    <property type="entry name" value="1-ACYL-SN-GLYCEROL-3-PHOSPHATE ACYLTRANSFERASE"/>
    <property type="match status" value="1"/>
</dbReference>
<dbReference type="Proteomes" id="UP000887222">
    <property type="component" value="Unassembled WGS sequence"/>
</dbReference>
<evidence type="ECO:0000256" key="3">
    <source>
        <dbReference type="ARBA" id="ARBA00005189"/>
    </source>
</evidence>
<evidence type="ECO:0000256" key="11">
    <source>
        <dbReference type="RuleBase" id="RU361267"/>
    </source>
</evidence>
<proteinExistence type="inferred from homology"/>
<evidence type="ECO:0000256" key="1">
    <source>
        <dbReference type="ARBA" id="ARBA00001141"/>
    </source>
</evidence>
<evidence type="ECO:0000256" key="9">
    <source>
        <dbReference type="ARBA" id="ARBA00023098"/>
    </source>
</evidence>
<dbReference type="RefSeq" id="WP_220807170.1">
    <property type="nucleotide sequence ID" value="NZ_BPMK01000003.1"/>
</dbReference>
<dbReference type="SUPFAM" id="SSF69593">
    <property type="entry name" value="Glycerol-3-phosphate (1)-acyltransferase"/>
    <property type="match status" value="1"/>
</dbReference>
<keyword evidence="9 11" id="KW-0443">Lipid metabolism</keyword>
<organism evidence="13 14">
    <name type="scientific">Noviherbaspirillum aridicola</name>
    <dbReference type="NCBI Taxonomy" id="2849687"/>
    <lineage>
        <taxon>Bacteria</taxon>
        <taxon>Pseudomonadati</taxon>
        <taxon>Pseudomonadota</taxon>
        <taxon>Betaproteobacteria</taxon>
        <taxon>Burkholderiales</taxon>
        <taxon>Oxalobacteraceae</taxon>
        <taxon>Noviherbaspirillum</taxon>
    </lineage>
</organism>
<evidence type="ECO:0000256" key="5">
    <source>
        <dbReference type="ARBA" id="ARBA00013211"/>
    </source>
</evidence>
<dbReference type="EC" id="2.3.1.51" evidence="5 11"/>
<comment type="pathway">
    <text evidence="3">Lipid metabolism.</text>
</comment>
<comment type="similarity">
    <text evidence="4 11">Belongs to the 1-acyl-sn-glycerol-3-phosphate acyltransferase family.</text>
</comment>
<evidence type="ECO:0000256" key="2">
    <source>
        <dbReference type="ARBA" id="ARBA00004728"/>
    </source>
</evidence>
<evidence type="ECO:0000259" key="12">
    <source>
        <dbReference type="SMART" id="SM00563"/>
    </source>
</evidence>
<evidence type="ECO:0000256" key="8">
    <source>
        <dbReference type="ARBA" id="ARBA00022679"/>
    </source>
</evidence>
<keyword evidence="10 11" id="KW-0012">Acyltransferase</keyword>
<keyword evidence="14" id="KW-1185">Reference proteome</keyword>
<reference evidence="13 14" key="1">
    <citation type="journal article" date="2022" name="Int. J. Syst. Evol. Microbiol.">
        <title>Noviherbaspirillum aridicola sp. nov., isolated from an arid soil in Pakistan.</title>
        <authorList>
            <person name="Khan I.U."/>
            <person name="Saqib M."/>
            <person name="Amin A."/>
            <person name="Hussain F."/>
            <person name="Li L."/>
            <person name="Liu Y.H."/>
            <person name="Fang B.Z."/>
            <person name="Ahmed I."/>
            <person name="Li W.J."/>
        </authorList>
    </citation>
    <scope>NUCLEOTIDE SEQUENCE [LARGE SCALE GENOMIC DNA]</scope>
    <source>
        <strain evidence="13 14">NCCP-691</strain>
    </source>
</reference>
<evidence type="ECO:0000313" key="13">
    <source>
        <dbReference type="EMBL" id="GIZ51015.1"/>
    </source>
</evidence>
<comment type="catalytic activity">
    <reaction evidence="1 11">
        <text>a 1-acyl-sn-glycero-3-phosphate + an acyl-CoA = a 1,2-diacyl-sn-glycero-3-phosphate + CoA</text>
        <dbReference type="Rhea" id="RHEA:19709"/>
        <dbReference type="ChEBI" id="CHEBI:57287"/>
        <dbReference type="ChEBI" id="CHEBI:57970"/>
        <dbReference type="ChEBI" id="CHEBI:58342"/>
        <dbReference type="ChEBI" id="CHEBI:58608"/>
        <dbReference type="EC" id="2.3.1.51"/>
    </reaction>
</comment>
<dbReference type="Pfam" id="PF01553">
    <property type="entry name" value="Acyltransferase"/>
    <property type="match status" value="1"/>
</dbReference>
<protein>
    <recommendedName>
        <fullName evidence="6 11">1-acyl-sn-glycerol-3-phosphate acyltransferase</fullName>
        <ecNumber evidence="5 11">2.3.1.51</ecNumber>
    </recommendedName>
</protein>
<dbReference type="CDD" id="cd07989">
    <property type="entry name" value="LPLAT_AGPAT-like"/>
    <property type="match status" value="1"/>
</dbReference>
<comment type="domain">
    <text evidence="11">The HXXXXD motif is essential for acyltransferase activity and may constitute the binding site for the phosphate moiety of the glycerol-3-phosphate.</text>
</comment>
<comment type="caution">
    <text evidence="13">The sequence shown here is derived from an EMBL/GenBank/DDBJ whole genome shotgun (WGS) entry which is preliminary data.</text>
</comment>
<keyword evidence="7 11" id="KW-0444">Lipid biosynthesis</keyword>
<gene>
    <name evidence="13" type="ORF">NCCP691_10290</name>
</gene>
<sequence length="251" mass="27777">MPVLRLIRVVLHLLRGLATCALIFPFTDAAGRQSRVQRWSARLVALCGAELEIVRHHTDEPAKRALVVANHVSWLDIFVINTLHPCRFVAKSDIRDWPVIGWLCGRTGTIFIARGKLRDVRRIYQGLVESLRAGEHVAFFPEGTTSAQGRLLPFHANLFEAAIEAQVPVQPYAIRYLDAQGNWHPAAEFIGDMGFVDSMLTVLRARGMKAQLHLLPPVVTSEASHRRDLADAARDAIGAALGTEVQIEPGC</sequence>
<dbReference type="SMART" id="SM00563">
    <property type="entry name" value="PlsC"/>
    <property type="match status" value="1"/>
</dbReference>
<evidence type="ECO:0000256" key="6">
    <source>
        <dbReference type="ARBA" id="ARBA00016139"/>
    </source>
</evidence>
<dbReference type="EMBL" id="BPMK01000003">
    <property type="protein sequence ID" value="GIZ51015.1"/>
    <property type="molecule type" value="Genomic_DNA"/>
</dbReference>
<keyword evidence="8 11" id="KW-0808">Transferase</keyword>
<feature type="domain" description="Phospholipid/glycerol acyltransferase" evidence="12">
    <location>
        <begin position="65"/>
        <end position="177"/>
    </location>
</feature>
<evidence type="ECO:0000256" key="10">
    <source>
        <dbReference type="ARBA" id="ARBA00023315"/>
    </source>
</evidence>
<dbReference type="InterPro" id="IPR002123">
    <property type="entry name" value="Plipid/glycerol_acylTrfase"/>
</dbReference>
<evidence type="ECO:0000313" key="14">
    <source>
        <dbReference type="Proteomes" id="UP000887222"/>
    </source>
</evidence>
<accession>A0ABQ4Q1I2</accession>
<name>A0ABQ4Q1I2_9BURK</name>
<dbReference type="PANTHER" id="PTHR10434:SF64">
    <property type="entry name" value="1-ACYL-SN-GLYCEROL-3-PHOSPHATE ACYLTRANSFERASE-RELATED"/>
    <property type="match status" value="1"/>
</dbReference>
<evidence type="ECO:0000256" key="7">
    <source>
        <dbReference type="ARBA" id="ARBA00022516"/>
    </source>
</evidence>
<comment type="pathway">
    <text evidence="2">Phospholipid metabolism; CDP-diacylglycerol biosynthesis; CDP-diacylglycerol from sn-glycerol 3-phosphate: step 2/3.</text>
</comment>